<dbReference type="AlphaFoldDB" id="A0A368X542"/>
<protein>
    <submittedName>
        <fullName evidence="2">Uncharacterized protein</fullName>
    </submittedName>
</protein>
<organism evidence="2 3">
    <name type="scientific">Pseudorhodoferax soli</name>
    <dbReference type="NCBI Taxonomy" id="545864"/>
    <lineage>
        <taxon>Bacteria</taxon>
        <taxon>Pseudomonadati</taxon>
        <taxon>Pseudomonadota</taxon>
        <taxon>Betaproteobacteria</taxon>
        <taxon>Burkholderiales</taxon>
        <taxon>Comamonadaceae</taxon>
    </lineage>
</organism>
<keyword evidence="3" id="KW-1185">Reference proteome</keyword>
<reference evidence="2 3" key="1">
    <citation type="submission" date="2018-07" db="EMBL/GenBank/DDBJ databases">
        <title>Genomic Encyclopedia of Type Strains, Phase IV (KMG-IV): sequencing the most valuable type-strain genomes for metagenomic binning, comparative biology and taxonomic classification.</title>
        <authorList>
            <person name="Goeker M."/>
        </authorList>
    </citation>
    <scope>NUCLEOTIDE SEQUENCE [LARGE SCALE GENOMIC DNA]</scope>
    <source>
        <strain evidence="2 3">DSM 21634</strain>
    </source>
</reference>
<evidence type="ECO:0000313" key="3">
    <source>
        <dbReference type="Proteomes" id="UP000252884"/>
    </source>
</evidence>
<evidence type="ECO:0000256" key="1">
    <source>
        <dbReference type="SAM" id="MobiDB-lite"/>
    </source>
</evidence>
<sequence>MKHRTFGLRRAQRRPFAAERSDGPCGTSPCAPAEERSAMGCAGNLALRELTHCACPSVVSEANGASCAMQPMVRAPQVAWSEAEGQGQRGRLLLLTFLGEARKVSRRAGAKSPLPNADQQLPCIERTAFARAPGTGICPRQCSHFLLLRQEKVTKEKAAPVPPSLRWRSGQPAVLAAWAHCTTRTVHCVHSARTSAMSQFTKREVPRAAQSTVLLGVGTGGTPTRAIAALGLGLVPSLRSAAGFVALEH</sequence>
<evidence type="ECO:0000313" key="2">
    <source>
        <dbReference type="EMBL" id="RCW63120.1"/>
    </source>
</evidence>
<dbReference type="EMBL" id="QPJK01000021">
    <property type="protein sequence ID" value="RCW63120.1"/>
    <property type="molecule type" value="Genomic_DNA"/>
</dbReference>
<name>A0A368X542_9BURK</name>
<feature type="compositionally biased region" description="Basic residues" evidence="1">
    <location>
        <begin position="1"/>
        <end position="13"/>
    </location>
</feature>
<gene>
    <name evidence="2" type="ORF">DES41_12143</name>
</gene>
<feature type="region of interest" description="Disordered" evidence="1">
    <location>
        <begin position="1"/>
        <end position="25"/>
    </location>
</feature>
<dbReference type="Proteomes" id="UP000252884">
    <property type="component" value="Unassembled WGS sequence"/>
</dbReference>
<accession>A0A368X542</accession>
<proteinExistence type="predicted"/>
<comment type="caution">
    <text evidence="2">The sequence shown here is derived from an EMBL/GenBank/DDBJ whole genome shotgun (WGS) entry which is preliminary data.</text>
</comment>